<accession>A0ABV6IPR5</accession>
<sequence length="258" mass="26306">MTIVLRQGFLLAGLLALGGCWEDTPKGQSINPLAANAQGAGAAAGSARIRAAAEERVRGIAREQDGLRFRAVEVHRQVAPNTYAVCGQATVSGGAIFIPFVSVVKTGGEALEVEQFVGRTNLEATRVYVELVNRCFDGGGPAMRAGGVPVGQPTPPLPMGLPILEQVGEAPPPAPELVSASAAPRPMAGGTLVMRQNGNLRSTPGGGGGVLRVARPGSTLTIFGTAPGGWYQVGDTAPEGWIHGSLGSVQGNTLAVAQ</sequence>
<evidence type="ECO:0000313" key="2">
    <source>
        <dbReference type="EMBL" id="MFC0385596.1"/>
    </source>
</evidence>
<dbReference type="EMBL" id="JBHLVZ010000010">
    <property type="protein sequence ID" value="MFC0385596.1"/>
    <property type="molecule type" value="Genomic_DNA"/>
</dbReference>
<dbReference type="PROSITE" id="PS51257">
    <property type="entry name" value="PROKAR_LIPOPROTEIN"/>
    <property type="match status" value="1"/>
</dbReference>
<name>A0ABV6IPR5_9PROT</name>
<dbReference type="Gene3D" id="2.30.30.40">
    <property type="entry name" value="SH3 Domains"/>
    <property type="match status" value="1"/>
</dbReference>
<dbReference type="InterPro" id="IPR003646">
    <property type="entry name" value="SH3-like_bac-type"/>
</dbReference>
<gene>
    <name evidence="2" type="ORF">ACFFIC_08510</name>
</gene>
<feature type="domain" description="SH3b" evidence="1">
    <location>
        <begin position="198"/>
        <end position="246"/>
    </location>
</feature>
<dbReference type="Pfam" id="PF08239">
    <property type="entry name" value="SH3_3"/>
    <property type="match status" value="1"/>
</dbReference>
<evidence type="ECO:0000259" key="1">
    <source>
        <dbReference type="Pfam" id="PF08239"/>
    </source>
</evidence>
<dbReference type="RefSeq" id="WP_377049745.1">
    <property type="nucleotide sequence ID" value="NZ_JBHLVZ010000010.1"/>
</dbReference>
<comment type="caution">
    <text evidence="2">The sequence shown here is derived from an EMBL/GenBank/DDBJ whole genome shotgun (WGS) entry which is preliminary data.</text>
</comment>
<organism evidence="2 3">
    <name type="scientific">Muricoccus vinaceus</name>
    <dbReference type="NCBI Taxonomy" id="424704"/>
    <lineage>
        <taxon>Bacteria</taxon>
        <taxon>Pseudomonadati</taxon>
        <taxon>Pseudomonadota</taxon>
        <taxon>Alphaproteobacteria</taxon>
        <taxon>Acetobacterales</taxon>
        <taxon>Roseomonadaceae</taxon>
        <taxon>Muricoccus</taxon>
    </lineage>
</organism>
<evidence type="ECO:0000313" key="3">
    <source>
        <dbReference type="Proteomes" id="UP001589789"/>
    </source>
</evidence>
<keyword evidence="3" id="KW-1185">Reference proteome</keyword>
<proteinExistence type="predicted"/>
<protein>
    <submittedName>
        <fullName evidence="2">SH3 domain-containing protein</fullName>
    </submittedName>
</protein>
<dbReference type="Proteomes" id="UP001589789">
    <property type="component" value="Unassembled WGS sequence"/>
</dbReference>
<reference evidence="2 3" key="1">
    <citation type="submission" date="2024-09" db="EMBL/GenBank/DDBJ databases">
        <authorList>
            <person name="Sun Q."/>
            <person name="Mori K."/>
        </authorList>
    </citation>
    <scope>NUCLEOTIDE SEQUENCE [LARGE SCALE GENOMIC DNA]</scope>
    <source>
        <strain evidence="2 3">CCM 7468</strain>
    </source>
</reference>